<protein>
    <recommendedName>
        <fullName evidence="4">Secreted protein</fullName>
    </recommendedName>
</protein>
<keyword evidence="3" id="KW-1185">Reference proteome</keyword>
<keyword evidence="1" id="KW-0732">Signal</keyword>
<dbReference type="Proteomes" id="UP001162480">
    <property type="component" value="Chromosome 7"/>
</dbReference>
<feature type="signal peptide" evidence="1">
    <location>
        <begin position="1"/>
        <end position="17"/>
    </location>
</feature>
<dbReference type="AlphaFoldDB" id="A0AA36F854"/>
<evidence type="ECO:0000313" key="2">
    <source>
        <dbReference type="EMBL" id="CAI9725588.1"/>
    </source>
</evidence>
<sequence>MILPLCIHLLLFTPILGVELRTNTGYINNGLVNLAVITEYSSRNSIQAFLKMQEIILKMCNLVCVCGVGGCTGVRNICDGLVM</sequence>
<name>A0AA36F854_OCTVU</name>
<reference evidence="2" key="1">
    <citation type="submission" date="2023-08" db="EMBL/GenBank/DDBJ databases">
        <authorList>
            <person name="Alioto T."/>
            <person name="Alioto T."/>
            <person name="Gomez Garrido J."/>
        </authorList>
    </citation>
    <scope>NUCLEOTIDE SEQUENCE</scope>
</reference>
<proteinExistence type="predicted"/>
<feature type="chain" id="PRO_5041456403" description="Secreted protein" evidence="1">
    <location>
        <begin position="18"/>
        <end position="83"/>
    </location>
</feature>
<dbReference type="EMBL" id="OX597820">
    <property type="protein sequence ID" value="CAI9725588.1"/>
    <property type="molecule type" value="Genomic_DNA"/>
</dbReference>
<gene>
    <name evidence="2" type="ORF">OCTVUL_1B010460</name>
</gene>
<organism evidence="2 3">
    <name type="scientific">Octopus vulgaris</name>
    <name type="common">Common octopus</name>
    <dbReference type="NCBI Taxonomy" id="6645"/>
    <lineage>
        <taxon>Eukaryota</taxon>
        <taxon>Metazoa</taxon>
        <taxon>Spiralia</taxon>
        <taxon>Lophotrochozoa</taxon>
        <taxon>Mollusca</taxon>
        <taxon>Cephalopoda</taxon>
        <taxon>Coleoidea</taxon>
        <taxon>Octopodiformes</taxon>
        <taxon>Octopoda</taxon>
        <taxon>Incirrata</taxon>
        <taxon>Octopodidae</taxon>
        <taxon>Octopus</taxon>
    </lineage>
</organism>
<evidence type="ECO:0000256" key="1">
    <source>
        <dbReference type="SAM" id="SignalP"/>
    </source>
</evidence>
<evidence type="ECO:0008006" key="4">
    <source>
        <dbReference type="Google" id="ProtNLM"/>
    </source>
</evidence>
<accession>A0AA36F854</accession>
<evidence type="ECO:0000313" key="3">
    <source>
        <dbReference type="Proteomes" id="UP001162480"/>
    </source>
</evidence>